<protein>
    <submittedName>
        <fullName evidence="4">Acetophenone carboxylase gamma subunit</fullName>
        <ecNumber evidence="4">6.4.1.8</ecNumber>
    </submittedName>
</protein>
<feature type="domain" description="Hydantoinase A/oxoprolinase" evidence="1">
    <location>
        <begin position="192"/>
        <end position="475"/>
    </location>
</feature>
<dbReference type="Pfam" id="PF19278">
    <property type="entry name" value="Hydant_A_C"/>
    <property type="match status" value="1"/>
</dbReference>
<dbReference type="InterPro" id="IPR043129">
    <property type="entry name" value="ATPase_NBD"/>
</dbReference>
<dbReference type="Pfam" id="PF01968">
    <property type="entry name" value="Hydantoinase_A"/>
    <property type="match status" value="1"/>
</dbReference>
<evidence type="ECO:0000313" key="5">
    <source>
        <dbReference type="Proteomes" id="UP000236173"/>
    </source>
</evidence>
<accession>A0A2H5XE67</accession>
<dbReference type="SUPFAM" id="SSF53067">
    <property type="entry name" value="Actin-like ATPase domain"/>
    <property type="match status" value="1"/>
</dbReference>
<dbReference type="GO" id="GO:0016874">
    <property type="term" value="F:ligase activity"/>
    <property type="evidence" value="ECO:0007669"/>
    <property type="project" value="UniProtKB-KW"/>
</dbReference>
<dbReference type="InterPro" id="IPR002821">
    <property type="entry name" value="Hydantoinase_A"/>
</dbReference>
<dbReference type="GO" id="GO:0006749">
    <property type="term" value="P:glutathione metabolic process"/>
    <property type="evidence" value="ECO:0007669"/>
    <property type="project" value="TreeGrafter"/>
</dbReference>
<dbReference type="GO" id="GO:0017168">
    <property type="term" value="F:5-oxoprolinase (ATP-hydrolyzing) activity"/>
    <property type="evidence" value="ECO:0007669"/>
    <property type="project" value="TreeGrafter"/>
</dbReference>
<dbReference type="AlphaFoldDB" id="A0A2H5XE67"/>
<name>A0A2H5XE67_9BACT</name>
<feature type="domain" description="Hydantoinase/oxoprolinase N-terminal" evidence="2">
    <location>
        <begin position="3"/>
        <end position="173"/>
    </location>
</feature>
<evidence type="ECO:0000313" key="4">
    <source>
        <dbReference type="EMBL" id="GBC99483.1"/>
    </source>
</evidence>
<keyword evidence="4" id="KW-0436">Ligase</keyword>
<organism evidence="4 5">
    <name type="scientific">Candidatus Fervidibacter japonicus</name>
    <dbReference type="NCBI Taxonomy" id="2035412"/>
    <lineage>
        <taxon>Bacteria</taxon>
        <taxon>Candidatus Fervidibacterota</taxon>
        <taxon>Candidatus Fervidibacter</taxon>
    </lineage>
</organism>
<dbReference type="PANTHER" id="PTHR11365:SF23">
    <property type="entry name" value="HYPOTHETICAL 5-OXOPROLINASE (EUROFUNG)-RELATED"/>
    <property type="match status" value="1"/>
</dbReference>
<dbReference type="EC" id="6.4.1.8" evidence="4"/>
<feature type="domain" description="Acetophenone carboxylase-like C-terminal" evidence="3">
    <location>
        <begin position="494"/>
        <end position="645"/>
    </location>
</feature>
<dbReference type="InterPro" id="IPR049517">
    <property type="entry name" value="ACX-like_C"/>
</dbReference>
<dbReference type="InterPro" id="IPR008040">
    <property type="entry name" value="Hydant_A_N"/>
</dbReference>
<reference evidence="5" key="1">
    <citation type="submission" date="2017-09" db="EMBL/GenBank/DDBJ databases">
        <title>Metaegenomics of thermophilic ammonia-oxidizing enrichment culture.</title>
        <authorList>
            <person name="Kato S."/>
            <person name="Suzuki K."/>
        </authorList>
    </citation>
    <scope>NUCLEOTIDE SEQUENCE [LARGE SCALE GENOMIC DNA]</scope>
</reference>
<evidence type="ECO:0000259" key="3">
    <source>
        <dbReference type="Pfam" id="PF19278"/>
    </source>
</evidence>
<gene>
    <name evidence="4" type="primary">apc3</name>
    <name evidence="4" type="ORF">HRbin17_02008</name>
</gene>
<evidence type="ECO:0000259" key="1">
    <source>
        <dbReference type="Pfam" id="PF01968"/>
    </source>
</evidence>
<dbReference type="PANTHER" id="PTHR11365">
    <property type="entry name" value="5-OXOPROLINASE RELATED"/>
    <property type="match status" value="1"/>
</dbReference>
<dbReference type="EMBL" id="BEHT01000029">
    <property type="protein sequence ID" value="GBC99483.1"/>
    <property type="molecule type" value="Genomic_DNA"/>
</dbReference>
<dbReference type="Pfam" id="PF05378">
    <property type="entry name" value="Hydant_A_N"/>
    <property type="match status" value="1"/>
</dbReference>
<evidence type="ECO:0000259" key="2">
    <source>
        <dbReference type="Pfam" id="PF05378"/>
    </source>
</evidence>
<sequence>MLVGVDIGGTFTDVVVLTDDGQWRVHKVLSTPPTFERGVADALRQLQLPAGFVVVHGTTVATNAVLERKGAVTALVTTDGFRDVLAIGRQTRPNLYTLCVERPDPIVPCKHRFTVRERTAADGTVLIPLNPDEAERVLQAARQSRAEAIAICLLFSFANPAHERMLAKIARRYRWFVSVSHEVLPEFREYERTATTVLNAFVGPVMSRYLQRLHRIVRRSGGMQFWVTQSSGGSVAPTWVRRFPVHTLYSGPAAGVIGALFIAQQVGFERVLTLDMGGTSTDVALCVGAPTVTTENEIGGLPLRVPSIAIRSIGAGGGSIAWLDVGGALQVGPHSAGAKPGPACYGFGGQAPTVTDANLLLGRLDPERFWGGRLRLRRDLAERALTPLAQEMNATLRDAAEGIIAVTNANMARALLSVSAERGHDPREFALVSFGGAGGLHACLLAELLGISTVLLPPFAGALSALGAVVMDTVRDRAQTIAAPLDTDGLTKTQRLAQRLAEKGRKELRQMGFADDRIAVQVALDMRYRGQGHELTVPVSEWGEGVIRAAFERLHQQRFGHIYAGAAVDIVTVRVRCIGVRTKPSLPRLPRRRAVRPSATVALWTGNGIVAAAVWERQRLGAGTVLRGPCLLVDEHATAYLPPDWAAEVHPTGCVIATPDRATGSK</sequence>
<dbReference type="GO" id="GO:0005829">
    <property type="term" value="C:cytosol"/>
    <property type="evidence" value="ECO:0007669"/>
    <property type="project" value="TreeGrafter"/>
</dbReference>
<comment type="caution">
    <text evidence="4">The sequence shown here is derived from an EMBL/GenBank/DDBJ whole genome shotgun (WGS) entry which is preliminary data.</text>
</comment>
<dbReference type="Proteomes" id="UP000236173">
    <property type="component" value="Unassembled WGS sequence"/>
</dbReference>
<dbReference type="InterPro" id="IPR045079">
    <property type="entry name" value="Oxoprolinase-like"/>
</dbReference>
<proteinExistence type="predicted"/>